<organism evidence="3 4">
    <name type="scientific">Nocardioides bruguierae</name>
    <dbReference type="NCBI Taxonomy" id="2945102"/>
    <lineage>
        <taxon>Bacteria</taxon>
        <taxon>Bacillati</taxon>
        <taxon>Actinomycetota</taxon>
        <taxon>Actinomycetes</taxon>
        <taxon>Propionibacteriales</taxon>
        <taxon>Nocardioidaceae</taxon>
        <taxon>Nocardioides</taxon>
    </lineage>
</organism>
<keyword evidence="4" id="KW-1185">Reference proteome</keyword>
<dbReference type="GO" id="GO:0009253">
    <property type="term" value="P:peptidoglycan catabolic process"/>
    <property type="evidence" value="ECO:0007669"/>
    <property type="project" value="TreeGrafter"/>
</dbReference>
<evidence type="ECO:0000313" key="3">
    <source>
        <dbReference type="EMBL" id="MCM0621725.1"/>
    </source>
</evidence>
<dbReference type="SUPFAM" id="SSF53955">
    <property type="entry name" value="Lysozyme-like"/>
    <property type="match status" value="1"/>
</dbReference>
<dbReference type="PANTHER" id="PTHR30163">
    <property type="entry name" value="MEMBRANE-BOUND LYTIC MUREIN TRANSGLYCOSYLASE B"/>
    <property type="match status" value="1"/>
</dbReference>
<protein>
    <submittedName>
        <fullName evidence="3">Lytic transglycosylase domain-containing protein</fullName>
    </submittedName>
</protein>
<dbReference type="Pfam" id="PF13406">
    <property type="entry name" value="SLT_2"/>
    <property type="match status" value="1"/>
</dbReference>
<dbReference type="InterPro" id="IPR023346">
    <property type="entry name" value="Lysozyme-like_dom_sf"/>
</dbReference>
<reference evidence="3" key="1">
    <citation type="submission" date="2022-05" db="EMBL/GenBank/DDBJ databases">
        <authorList>
            <person name="Tuo L."/>
        </authorList>
    </citation>
    <scope>NUCLEOTIDE SEQUENCE</scope>
    <source>
        <strain evidence="3">BSK12Z-4</strain>
    </source>
</reference>
<feature type="region of interest" description="Disordered" evidence="1">
    <location>
        <begin position="297"/>
        <end position="375"/>
    </location>
</feature>
<feature type="compositionally biased region" description="Polar residues" evidence="1">
    <location>
        <begin position="51"/>
        <end position="62"/>
    </location>
</feature>
<accession>A0A9X2D9P0</accession>
<dbReference type="InterPro" id="IPR043426">
    <property type="entry name" value="MltB-like"/>
</dbReference>
<evidence type="ECO:0000256" key="1">
    <source>
        <dbReference type="SAM" id="MobiDB-lite"/>
    </source>
</evidence>
<feature type="compositionally biased region" description="Gly residues" evidence="1">
    <location>
        <begin position="305"/>
        <end position="314"/>
    </location>
</feature>
<dbReference type="CDD" id="cd13399">
    <property type="entry name" value="Slt35-like"/>
    <property type="match status" value="1"/>
</dbReference>
<dbReference type="AlphaFoldDB" id="A0A9X2D9P0"/>
<dbReference type="InterPro" id="IPR031304">
    <property type="entry name" value="SLT_2"/>
</dbReference>
<name>A0A9X2D9P0_9ACTN</name>
<dbReference type="PANTHER" id="PTHR30163:SF8">
    <property type="entry name" value="LYTIC MUREIN TRANSGLYCOSYLASE"/>
    <property type="match status" value="1"/>
</dbReference>
<evidence type="ECO:0000313" key="4">
    <source>
        <dbReference type="Proteomes" id="UP001139485"/>
    </source>
</evidence>
<feature type="domain" description="Transglycosylase SLT" evidence="2">
    <location>
        <begin position="199"/>
        <end position="240"/>
    </location>
</feature>
<comment type="caution">
    <text evidence="3">The sequence shown here is derived from an EMBL/GenBank/DDBJ whole genome shotgun (WGS) entry which is preliminary data.</text>
</comment>
<evidence type="ECO:0000259" key="2">
    <source>
        <dbReference type="Pfam" id="PF13406"/>
    </source>
</evidence>
<feature type="compositionally biased region" description="Low complexity" evidence="1">
    <location>
        <begin position="315"/>
        <end position="331"/>
    </location>
</feature>
<gene>
    <name evidence="3" type="ORF">M8330_15650</name>
</gene>
<feature type="compositionally biased region" description="Polar residues" evidence="1">
    <location>
        <begin position="359"/>
        <end position="368"/>
    </location>
</feature>
<dbReference type="EMBL" id="JAMOIL010000022">
    <property type="protein sequence ID" value="MCM0621725.1"/>
    <property type="molecule type" value="Genomic_DNA"/>
</dbReference>
<feature type="compositionally biased region" description="Gly residues" evidence="1">
    <location>
        <begin position="342"/>
        <end position="357"/>
    </location>
</feature>
<dbReference type="Proteomes" id="UP001139485">
    <property type="component" value="Unassembled WGS sequence"/>
</dbReference>
<dbReference type="RefSeq" id="WP_250828073.1">
    <property type="nucleotide sequence ID" value="NZ_JAMOIL010000022.1"/>
</dbReference>
<dbReference type="GO" id="GO:0008933">
    <property type="term" value="F:peptidoglycan lytic transglycosylase activity"/>
    <property type="evidence" value="ECO:0007669"/>
    <property type="project" value="TreeGrafter"/>
</dbReference>
<sequence>MTQGTPTGGRRRTSGERTTWQRVTALVPLGIVSAAVTAALVNPATYAGPTLTAQTTPESETATEGVLPDGTSLPSAVLRDPATVSSRRSSSTALASRSARATAASTSSAAIPDAALVAYQRAESIMGAADAGCRLDWTLLGAIGRVESDHGRYGGNVLDADGVARPGILGPRLTGAGGTTRVEDTDKGRLDGDTGLDRAVGPMQFIPSTWSLVGVDADGDDRRDPQDIDDAALAAGVYLCAGDTDLGTTSGLREAVYRYNHSDEYVDLVLEIMDSYAAGDYSAVPTSVRGGDLIQALPEPQPVAGSGGDQGGKGTQPASSSGGSGSSSAPSAPAPSSSPTPSGGGSQGGQGGSGGSSGNDTPVDTTAPSSAGEAVGEVVEDVASAVPSTGVDPVDETLTRAEALAQCTLEGVIDNPLTAANELEACIQGLLNP</sequence>
<proteinExistence type="predicted"/>
<feature type="region of interest" description="Disordered" evidence="1">
    <location>
        <begin position="48"/>
        <end position="105"/>
    </location>
</feature>
<dbReference type="Gene3D" id="1.10.530.10">
    <property type="match status" value="1"/>
</dbReference>
<feature type="compositionally biased region" description="Low complexity" evidence="1">
    <location>
        <begin position="82"/>
        <end position="105"/>
    </location>
</feature>